<sequence>MSDPNIFVSNGTCYTAPGEKLAESFIPCGNDAFGHQTCCGAGDNCLADLACFGIHGSGYGSYLTYFAGCSDPEYKDASCPAKDVDQPWVALTLCDNSNGEWAICSQEGNPTTLQPGSYCSCTVASSATVAFSDSTSLTSICSLPQSTGESIKFFAGHTPTSSPASGSTAPTQNSGSTSADDSSSNAPTQVTVTSGPSPSSAGAASTGSGSVSVTVSTSSSKTITSSIALTTTSSHGGTGASNNSTTPLGGSTGSGLSVGAKAGIGVGAAGLVLLATISALFLLRRKRQKRSRSEVERGDSGNDTKPAKPASLKEQRVSALSTAPTVWEADGQEVVEADGRAAQPWTVRSELEGSKVAESRAELRPIAELPGTENFVGEQGAGSTLAQEARRQLGSLLGREISKDRVGEE</sequence>
<dbReference type="STRING" id="1149755.A0A2J6S8E0"/>
<organism evidence="3 4">
    <name type="scientific">Hyaloscypha variabilis (strain UAMH 11265 / GT02V1 / F)</name>
    <name type="common">Meliniomyces variabilis</name>
    <dbReference type="NCBI Taxonomy" id="1149755"/>
    <lineage>
        <taxon>Eukaryota</taxon>
        <taxon>Fungi</taxon>
        <taxon>Dikarya</taxon>
        <taxon>Ascomycota</taxon>
        <taxon>Pezizomycotina</taxon>
        <taxon>Leotiomycetes</taxon>
        <taxon>Helotiales</taxon>
        <taxon>Hyaloscyphaceae</taxon>
        <taxon>Hyaloscypha</taxon>
        <taxon>Hyaloscypha variabilis</taxon>
    </lineage>
</organism>
<proteinExistence type="predicted"/>
<keyword evidence="2" id="KW-0812">Transmembrane</keyword>
<dbReference type="AlphaFoldDB" id="A0A2J6S8E0"/>
<protein>
    <submittedName>
        <fullName evidence="3">Uncharacterized protein</fullName>
    </submittedName>
</protein>
<accession>A0A2J6S8E0</accession>
<evidence type="ECO:0000313" key="4">
    <source>
        <dbReference type="Proteomes" id="UP000235786"/>
    </source>
</evidence>
<dbReference type="EMBL" id="KZ613938">
    <property type="protein sequence ID" value="PMD47032.1"/>
    <property type="molecule type" value="Genomic_DNA"/>
</dbReference>
<reference evidence="3 4" key="1">
    <citation type="submission" date="2016-04" db="EMBL/GenBank/DDBJ databases">
        <title>A degradative enzymes factory behind the ericoid mycorrhizal symbiosis.</title>
        <authorList>
            <consortium name="DOE Joint Genome Institute"/>
            <person name="Martino E."/>
            <person name="Morin E."/>
            <person name="Grelet G."/>
            <person name="Kuo A."/>
            <person name="Kohler A."/>
            <person name="Daghino S."/>
            <person name="Barry K."/>
            <person name="Choi C."/>
            <person name="Cichocki N."/>
            <person name="Clum A."/>
            <person name="Copeland A."/>
            <person name="Hainaut M."/>
            <person name="Haridas S."/>
            <person name="Labutti K."/>
            <person name="Lindquist E."/>
            <person name="Lipzen A."/>
            <person name="Khouja H.-R."/>
            <person name="Murat C."/>
            <person name="Ohm R."/>
            <person name="Olson A."/>
            <person name="Spatafora J."/>
            <person name="Veneault-Fourrey C."/>
            <person name="Henrissat B."/>
            <person name="Grigoriev I."/>
            <person name="Martin F."/>
            <person name="Perotto S."/>
        </authorList>
    </citation>
    <scope>NUCLEOTIDE SEQUENCE [LARGE SCALE GENOMIC DNA]</scope>
    <source>
        <strain evidence="3 4">F</strain>
    </source>
</reference>
<feature type="region of interest" description="Disordered" evidence="1">
    <location>
        <begin position="153"/>
        <end position="214"/>
    </location>
</feature>
<evidence type="ECO:0000313" key="3">
    <source>
        <dbReference type="EMBL" id="PMD47032.1"/>
    </source>
</evidence>
<dbReference type="Proteomes" id="UP000235786">
    <property type="component" value="Unassembled WGS sequence"/>
</dbReference>
<feature type="compositionally biased region" description="Basic and acidic residues" evidence="1">
    <location>
        <begin position="291"/>
        <end position="316"/>
    </location>
</feature>
<evidence type="ECO:0000256" key="2">
    <source>
        <dbReference type="SAM" id="Phobius"/>
    </source>
</evidence>
<feature type="region of interest" description="Disordered" evidence="1">
    <location>
        <begin position="288"/>
        <end position="316"/>
    </location>
</feature>
<evidence type="ECO:0000256" key="1">
    <source>
        <dbReference type="SAM" id="MobiDB-lite"/>
    </source>
</evidence>
<keyword evidence="2" id="KW-0472">Membrane</keyword>
<gene>
    <name evidence="3" type="ORF">L207DRAFT_627773</name>
</gene>
<feature type="compositionally biased region" description="Low complexity" evidence="1">
    <location>
        <begin position="158"/>
        <end position="214"/>
    </location>
</feature>
<name>A0A2J6S8E0_HYAVF</name>
<dbReference type="OrthoDB" id="4148662at2759"/>
<keyword evidence="4" id="KW-1185">Reference proteome</keyword>
<keyword evidence="2" id="KW-1133">Transmembrane helix</keyword>
<feature type="transmembrane region" description="Helical" evidence="2">
    <location>
        <begin position="262"/>
        <end position="283"/>
    </location>
</feature>